<dbReference type="KEGG" id="caci:CLOAM0973"/>
<dbReference type="Pfam" id="PF00216">
    <property type="entry name" value="Bac_DNA_binding"/>
    <property type="match status" value="1"/>
</dbReference>
<dbReference type="InterPro" id="IPR010992">
    <property type="entry name" value="IHF-like_DNA-bd_dom_sf"/>
</dbReference>
<dbReference type="SMART" id="SM00411">
    <property type="entry name" value="BHL"/>
    <property type="match status" value="1"/>
</dbReference>
<dbReference type="RefSeq" id="WP_015424703.1">
    <property type="nucleotide sequence ID" value="NC_020449.1"/>
</dbReference>
<evidence type="ECO:0000256" key="1">
    <source>
        <dbReference type="ARBA" id="ARBA00010529"/>
    </source>
</evidence>
<dbReference type="Gene3D" id="4.10.520.10">
    <property type="entry name" value="IHF-like DNA-binding proteins"/>
    <property type="match status" value="1"/>
</dbReference>
<dbReference type="eggNOG" id="COG0776">
    <property type="taxonomic scope" value="Bacteria"/>
</dbReference>
<dbReference type="CDD" id="cd13831">
    <property type="entry name" value="HU"/>
    <property type="match status" value="1"/>
</dbReference>
<name>B0VHN0_CLOAI</name>
<comment type="similarity">
    <text evidence="1 4">Belongs to the bacterial histone-like protein family.</text>
</comment>
<evidence type="ECO:0000256" key="3">
    <source>
        <dbReference type="ARBA" id="ARBA00023125"/>
    </source>
</evidence>
<sequence>MSRDELVKKIAANAGTSQKVASAALTAVLEGITESLKKGEKVSLVGFGSFSVAHRKARNGINPKTKKPLKIPARNVPVFKAGKNLKEAVKKAK</sequence>
<dbReference type="OrthoDB" id="9799835at2"/>
<dbReference type="GO" id="GO:0005829">
    <property type="term" value="C:cytosol"/>
    <property type="evidence" value="ECO:0007669"/>
    <property type="project" value="TreeGrafter"/>
</dbReference>
<dbReference type="GO" id="GO:0030527">
    <property type="term" value="F:structural constituent of chromatin"/>
    <property type="evidence" value="ECO:0007669"/>
    <property type="project" value="InterPro"/>
</dbReference>
<dbReference type="GO" id="GO:0030261">
    <property type="term" value="P:chromosome condensation"/>
    <property type="evidence" value="ECO:0007669"/>
    <property type="project" value="UniProtKB-KW"/>
</dbReference>
<dbReference type="AlphaFoldDB" id="B0VHN0"/>
<evidence type="ECO:0000313" key="5">
    <source>
        <dbReference type="EMBL" id="CAO80845.1"/>
    </source>
</evidence>
<dbReference type="InterPro" id="IPR020816">
    <property type="entry name" value="Histone-like_DNA-bd_CS"/>
</dbReference>
<dbReference type="GO" id="GO:0003677">
    <property type="term" value="F:DNA binding"/>
    <property type="evidence" value="ECO:0007669"/>
    <property type="project" value="UniProtKB-KW"/>
</dbReference>
<dbReference type="HOGENOM" id="CLU_105066_3_1_0"/>
<gene>
    <name evidence="5" type="primary">hupA</name>
    <name evidence="5" type="ordered locus">CLOAM0973</name>
</gene>
<protein>
    <submittedName>
        <fullName evidence="5">HU, DNA-binding transcriptional regulator, alpha subunit</fullName>
    </submittedName>
</protein>
<dbReference type="InterPro" id="IPR000119">
    <property type="entry name" value="Hist_DNA-bd"/>
</dbReference>
<organism evidence="5 6">
    <name type="scientific">Cloacimonas acidaminovorans (strain Evry)</name>
    <dbReference type="NCBI Taxonomy" id="459349"/>
    <lineage>
        <taxon>Bacteria</taxon>
        <taxon>Pseudomonadati</taxon>
        <taxon>Candidatus Cloacimonadota</taxon>
        <taxon>Candidatus Cloacimonadia</taxon>
        <taxon>Candidatus Cloacimonadales</taxon>
        <taxon>Candidatus Cloacimonadaceae</taxon>
        <taxon>Candidatus Cloacimonas</taxon>
    </lineage>
</organism>
<dbReference type="PANTHER" id="PTHR33175">
    <property type="entry name" value="DNA-BINDING PROTEIN HU"/>
    <property type="match status" value="1"/>
</dbReference>
<keyword evidence="2" id="KW-0226">DNA condensation</keyword>
<keyword evidence="3 5" id="KW-0238">DNA-binding</keyword>
<accession>B0VHN0</accession>
<evidence type="ECO:0000256" key="4">
    <source>
        <dbReference type="RuleBase" id="RU003939"/>
    </source>
</evidence>
<evidence type="ECO:0000256" key="2">
    <source>
        <dbReference type="ARBA" id="ARBA00023067"/>
    </source>
</evidence>
<dbReference type="PROSITE" id="PS00045">
    <property type="entry name" value="HISTONE_LIKE"/>
    <property type="match status" value="1"/>
</dbReference>
<proteinExistence type="inferred from homology"/>
<reference evidence="5 6" key="1">
    <citation type="journal article" date="2008" name="J. Bacteriol.">
        <title>'Candidatus Cloacamonas acidaminovorans': genome sequence reconstruction provides a first glimpse of a new bacterial division.</title>
        <authorList>
            <person name="Pelletier E."/>
            <person name="Kreimeyer A."/>
            <person name="Bocs S."/>
            <person name="Rouy Z."/>
            <person name="Gyapay G."/>
            <person name="Chouari R."/>
            <person name="Riviere D."/>
            <person name="Ganesan A."/>
            <person name="Daegelen P."/>
            <person name="Sghir A."/>
            <person name="Cohen G.N."/>
            <person name="Medigue C."/>
            <person name="Weissenbach J."/>
            <person name="Le Paslier D."/>
        </authorList>
    </citation>
    <scope>NUCLEOTIDE SEQUENCE [LARGE SCALE GENOMIC DNA]</scope>
    <source>
        <strain evidence="6">Evry</strain>
    </source>
</reference>
<dbReference type="Proteomes" id="UP000002019">
    <property type="component" value="Chromosome"/>
</dbReference>
<keyword evidence="6" id="KW-1185">Reference proteome</keyword>
<dbReference type="STRING" id="459349.CLOAM0973"/>
<dbReference type="EMBL" id="CU466930">
    <property type="protein sequence ID" value="CAO80845.1"/>
    <property type="molecule type" value="Genomic_DNA"/>
</dbReference>
<dbReference type="PANTHER" id="PTHR33175:SF3">
    <property type="entry name" value="DNA-BINDING PROTEIN HU-BETA"/>
    <property type="match status" value="1"/>
</dbReference>
<dbReference type="SUPFAM" id="SSF47729">
    <property type="entry name" value="IHF-like DNA-binding proteins"/>
    <property type="match status" value="1"/>
</dbReference>
<dbReference type="PRINTS" id="PR01727">
    <property type="entry name" value="DNABINDINGHU"/>
</dbReference>
<evidence type="ECO:0000313" key="6">
    <source>
        <dbReference type="Proteomes" id="UP000002019"/>
    </source>
</evidence>